<dbReference type="HOGENOM" id="CLU_3117309_0_0_6"/>
<dbReference type="AlphaFoldDB" id="C5BCE1"/>
<sequence>MSPSARYREKLGILFLITSKYFIKADSDIVIANYIIYISTTVHAITQERL</sequence>
<accession>C5BCE1</accession>
<dbReference type="KEGG" id="eic:NT01EI_0261"/>
<name>C5BCE1_EDWI9</name>
<gene>
    <name evidence="1" type="ordered locus">NT01EI_0261</name>
</gene>
<dbReference type="EMBL" id="CP001600">
    <property type="protein sequence ID" value="ACR67504.1"/>
    <property type="molecule type" value="Genomic_DNA"/>
</dbReference>
<dbReference type="Proteomes" id="UP000001485">
    <property type="component" value="Chromosome"/>
</dbReference>
<evidence type="ECO:0000313" key="2">
    <source>
        <dbReference type="Proteomes" id="UP000001485"/>
    </source>
</evidence>
<protein>
    <submittedName>
        <fullName evidence="1">Uncharacterized protein</fullName>
    </submittedName>
</protein>
<reference evidence="1 2" key="2">
    <citation type="journal article" date="2012" name="J. Bacteriol.">
        <title>Genome Sequence of Edwardsiella ictaluri 93-146, a Strain Associated with a Natural Channel Catfish Outbreak of Enteric Septicemia of Catfish.</title>
        <authorList>
            <person name="Williams M.L."/>
            <person name="Gillaspy A.F."/>
            <person name="Dyer D.W."/>
            <person name="Thune R.L."/>
            <person name="Waldbieser G.C."/>
            <person name="Schuster S.C."/>
            <person name="Gipson J."/>
            <person name="Zaitshik J."/>
            <person name="Landry C."/>
            <person name="Banes M.M."/>
            <person name="Lawrence M.L."/>
        </authorList>
    </citation>
    <scope>NUCLEOTIDE SEQUENCE [LARGE SCALE GENOMIC DNA]</scope>
    <source>
        <strain evidence="1 2">93-146</strain>
    </source>
</reference>
<reference evidence="2" key="1">
    <citation type="submission" date="2009-03" db="EMBL/GenBank/DDBJ databases">
        <title>Complete genome sequence of Edwardsiella ictaluri 93-146.</title>
        <authorList>
            <person name="Williams M.L."/>
            <person name="Gillaspy A.F."/>
            <person name="Dyer D.W."/>
            <person name="Thune R.L."/>
            <person name="Waldbieser G.C."/>
            <person name="Schuster S.C."/>
            <person name="Gipson J."/>
            <person name="Zaitshik J."/>
            <person name="Landry C."/>
            <person name="Lawrence M.L."/>
        </authorList>
    </citation>
    <scope>NUCLEOTIDE SEQUENCE [LARGE SCALE GENOMIC DNA]</scope>
    <source>
        <strain evidence="2">93-146</strain>
    </source>
</reference>
<organism evidence="1 2">
    <name type="scientific">Edwardsiella ictaluri (strain 93-146)</name>
    <dbReference type="NCBI Taxonomy" id="634503"/>
    <lineage>
        <taxon>Bacteria</taxon>
        <taxon>Pseudomonadati</taxon>
        <taxon>Pseudomonadota</taxon>
        <taxon>Gammaproteobacteria</taxon>
        <taxon>Enterobacterales</taxon>
        <taxon>Hafniaceae</taxon>
        <taxon>Edwardsiella</taxon>
    </lineage>
</organism>
<proteinExistence type="predicted"/>
<evidence type="ECO:0000313" key="1">
    <source>
        <dbReference type="EMBL" id="ACR67504.1"/>
    </source>
</evidence>